<protein>
    <recommendedName>
        <fullName evidence="5">Nucleolar GTP-binding protein 2</fullName>
    </recommendedName>
</protein>
<dbReference type="InterPro" id="IPR006073">
    <property type="entry name" value="GTP-bd"/>
</dbReference>
<dbReference type="Gene3D" id="3.40.50.300">
    <property type="entry name" value="P-loop containing nucleotide triphosphate hydrolases"/>
    <property type="match status" value="1"/>
</dbReference>
<dbReference type="SUPFAM" id="SSF52540">
    <property type="entry name" value="P-loop containing nucleoside triphosphate hydrolases"/>
    <property type="match status" value="1"/>
</dbReference>
<organism evidence="8 9">
    <name type="scientific">Pelagomonas calceolata</name>
    <dbReference type="NCBI Taxonomy" id="35677"/>
    <lineage>
        <taxon>Eukaryota</taxon>
        <taxon>Sar</taxon>
        <taxon>Stramenopiles</taxon>
        <taxon>Ochrophyta</taxon>
        <taxon>Pelagophyceae</taxon>
        <taxon>Pelagomonadales</taxon>
        <taxon>Pelagomonadaceae</taxon>
        <taxon>Pelagomonas</taxon>
    </lineage>
</organism>
<accession>A0A8J2SQE4</accession>
<keyword evidence="9" id="KW-1185">Reference proteome</keyword>
<evidence type="ECO:0000259" key="7">
    <source>
        <dbReference type="PROSITE" id="PS51721"/>
    </source>
</evidence>
<dbReference type="PRINTS" id="PR00326">
    <property type="entry name" value="GTP1OBG"/>
</dbReference>
<dbReference type="PROSITE" id="PS51721">
    <property type="entry name" value="G_CP"/>
    <property type="match status" value="1"/>
</dbReference>
<feature type="domain" description="CP-type G" evidence="7">
    <location>
        <begin position="206"/>
        <end position="367"/>
    </location>
</feature>
<dbReference type="Gene3D" id="1.10.1580.10">
    <property type="match status" value="1"/>
</dbReference>
<dbReference type="CDD" id="cd01858">
    <property type="entry name" value="NGP_1"/>
    <property type="match status" value="1"/>
</dbReference>
<evidence type="ECO:0000256" key="1">
    <source>
        <dbReference type="ARBA" id="ARBA00004604"/>
    </source>
</evidence>
<reference evidence="8" key="1">
    <citation type="submission" date="2021-11" db="EMBL/GenBank/DDBJ databases">
        <authorList>
            <consortium name="Genoscope - CEA"/>
            <person name="William W."/>
        </authorList>
    </citation>
    <scope>NUCLEOTIDE SEQUENCE</scope>
</reference>
<keyword evidence="2 5" id="KW-0547">Nucleotide-binding</keyword>
<dbReference type="OrthoDB" id="444945at2759"/>
<evidence type="ECO:0000256" key="4">
    <source>
        <dbReference type="ARBA" id="ARBA00023242"/>
    </source>
</evidence>
<evidence type="ECO:0000256" key="3">
    <source>
        <dbReference type="ARBA" id="ARBA00023134"/>
    </source>
</evidence>
<dbReference type="InterPro" id="IPR023179">
    <property type="entry name" value="GTP-bd_ortho_bundle_sf"/>
</dbReference>
<keyword evidence="3 5" id="KW-0342">GTP-binding</keyword>
<evidence type="ECO:0000313" key="9">
    <source>
        <dbReference type="Proteomes" id="UP000789595"/>
    </source>
</evidence>
<feature type="compositionally biased region" description="Basic and acidic residues" evidence="6">
    <location>
        <begin position="476"/>
        <end position="492"/>
    </location>
</feature>
<name>A0A8J2SQE4_9STRA</name>
<evidence type="ECO:0000256" key="6">
    <source>
        <dbReference type="SAM" id="MobiDB-lite"/>
    </source>
</evidence>
<dbReference type="GO" id="GO:0005730">
    <property type="term" value="C:nucleolus"/>
    <property type="evidence" value="ECO:0007669"/>
    <property type="project" value="UniProtKB-SubCell"/>
</dbReference>
<dbReference type="Pfam" id="PF01926">
    <property type="entry name" value="MMR_HSR1"/>
    <property type="match status" value="1"/>
</dbReference>
<dbReference type="Proteomes" id="UP000789595">
    <property type="component" value="Unassembled WGS sequence"/>
</dbReference>
<comment type="caution">
    <text evidence="8">The sequence shown here is derived from an EMBL/GenBank/DDBJ whole genome shotgun (WGS) entry which is preliminary data.</text>
</comment>
<feature type="region of interest" description="Disordered" evidence="6">
    <location>
        <begin position="467"/>
        <end position="494"/>
    </location>
</feature>
<comment type="similarity">
    <text evidence="5">Belongs to the TRAFAC class YlqF/YawG GTPase family. NOG2 subfamily.</text>
</comment>
<evidence type="ECO:0000313" key="8">
    <source>
        <dbReference type="EMBL" id="CAH0372376.1"/>
    </source>
</evidence>
<evidence type="ECO:0000256" key="2">
    <source>
        <dbReference type="ARBA" id="ARBA00022741"/>
    </source>
</evidence>
<dbReference type="AlphaFoldDB" id="A0A8J2SQE4"/>
<dbReference type="Pfam" id="PF08153">
    <property type="entry name" value="NGP1NT"/>
    <property type="match status" value="1"/>
</dbReference>
<dbReference type="InterPro" id="IPR012971">
    <property type="entry name" value="NOG2_N_dom"/>
</dbReference>
<gene>
    <name evidence="8" type="ORF">PECAL_3P23680</name>
</gene>
<evidence type="ECO:0000256" key="5">
    <source>
        <dbReference type="RuleBase" id="RU364023"/>
    </source>
</evidence>
<dbReference type="EMBL" id="CAKKNE010000003">
    <property type="protein sequence ID" value="CAH0372376.1"/>
    <property type="molecule type" value="Genomic_DNA"/>
</dbReference>
<dbReference type="InterPro" id="IPR027417">
    <property type="entry name" value="P-loop_NTPase"/>
</dbReference>
<proteinExistence type="inferred from homology"/>
<dbReference type="InterPro" id="IPR050755">
    <property type="entry name" value="TRAFAC_YlqF/YawG_RiboMat"/>
</dbReference>
<dbReference type="FunFam" id="3.40.50.300:FF:000559">
    <property type="entry name" value="Nuclear/nucleolar GTPase 2"/>
    <property type="match status" value="1"/>
</dbReference>
<dbReference type="InterPro" id="IPR030378">
    <property type="entry name" value="G_CP_dom"/>
</dbReference>
<dbReference type="PANTHER" id="PTHR11089:SF9">
    <property type="entry name" value="NUCLEOLAR GTP-BINDING PROTEIN 2"/>
    <property type="match status" value="1"/>
</dbReference>
<dbReference type="InterPro" id="IPR024929">
    <property type="entry name" value="GNL2_CP_dom"/>
</dbReference>
<keyword evidence="4 5" id="KW-0539">Nucleus</keyword>
<dbReference type="GO" id="GO:0005525">
    <property type="term" value="F:GTP binding"/>
    <property type="evidence" value="ECO:0007669"/>
    <property type="project" value="UniProtKB-KW"/>
</dbReference>
<comment type="function">
    <text evidence="5">GTPase that associates with pre-60S ribosomal subunits in the nucleolus and is required for their nuclear export and maturation.</text>
</comment>
<sequence>MPISPQLANRSGGSLRDKATIKRLKLYTGGKVKRDKQGVVVEGDLARRDRAGNAEITGATGRVAPDRRWFGNTRTIRPEELDKFRHELREARRDPFSVVLHRKRVPTALVEEPSDARPAKLKREELLAAEPFERSGTARKRVRGAADSLEALAAKARRAADAYDARHGGGADARARSSEQAKILERESTDATGRDLFAKGQSRRIWAELYKVLDCSDVVLHVVDARDPPGTTCARVVSHLKTQATHKHLVFVLNKCDLVPNWSVRRWIAILGETAPTLAFRASQTKPFGKGALIDVLRQFAHLKSDAKQISCGVVGYPNVGKSSVINALRAKAVCKVAPVPGETKIWQYVALTKRVNLIDCPGVVYNDDDNDEAAAVLKGVVRAERLPDPSVYIASLLRRCDPQHIVRTYDVPFDGLAGVSEQEDHAQSMAFVDALARKSGRLRKGGEADAHTVAVQLINDWQRGKIPHFVAPPEDPSRRPSGEGETEDKKSYLGSQDCPVYEHVMGAYFGRGSTGPRDSHDGNLQLYRKAISLAHIEGYEEYSGWEVMVLMRVPDLKTRIEGAEDAQTRQAYLKVLDYLVENSAIDHVFSSAVDHPKNCFFEWATVNNYFGGFYNQAAKLFRYGPEVEDESIRWMDECIDAEGKCLA</sequence>
<dbReference type="PANTHER" id="PTHR11089">
    <property type="entry name" value="GTP-BINDING PROTEIN-RELATED"/>
    <property type="match status" value="1"/>
</dbReference>
<feature type="region of interest" description="Disordered" evidence="6">
    <location>
        <begin position="163"/>
        <end position="187"/>
    </location>
</feature>
<comment type="subcellular location">
    <subcellularLocation>
        <location evidence="1 5">Nucleus</location>
        <location evidence="1 5">Nucleolus</location>
    </subcellularLocation>
</comment>